<proteinExistence type="predicted"/>
<reference evidence="2 3" key="1">
    <citation type="submission" date="2024-10" db="EMBL/GenBank/DDBJ databases">
        <authorList>
            <person name="Kim D."/>
        </authorList>
    </citation>
    <scope>NUCLEOTIDE SEQUENCE [LARGE SCALE GENOMIC DNA]</scope>
    <source>
        <strain evidence="2">BH-2024</strain>
    </source>
</reference>
<name>A0ABD2HVR7_9BILA</name>
<dbReference type="EMBL" id="JBICBT010001370">
    <property type="protein sequence ID" value="KAL3071031.1"/>
    <property type="molecule type" value="Genomic_DNA"/>
</dbReference>
<evidence type="ECO:0000313" key="3">
    <source>
        <dbReference type="Proteomes" id="UP001620626"/>
    </source>
</evidence>
<dbReference type="Proteomes" id="UP001620626">
    <property type="component" value="Unassembled WGS sequence"/>
</dbReference>
<feature type="chain" id="PRO_5044875397" evidence="1">
    <location>
        <begin position="27"/>
        <end position="152"/>
    </location>
</feature>
<comment type="caution">
    <text evidence="2">The sequence shown here is derived from an EMBL/GenBank/DDBJ whole genome shotgun (WGS) entry which is preliminary data.</text>
</comment>
<accession>A0ABD2HVR7</accession>
<protein>
    <submittedName>
        <fullName evidence="2">Uncharacterized protein</fullName>
    </submittedName>
</protein>
<sequence length="152" mass="16669">MKVSISLLKFAAISIFLQFYLGLTEAGIECQPNGVCKDISGSTPESTVCKKKCYSCTFKNCCNKVYTSQYAKCSINGWRKKGYIGNVPVEIGATKKRDVYCSKSNPCAKEGYKCVAYKKGDDRGFCWREKVEKGPPSSFALAIAIAGLVILL</sequence>
<keyword evidence="1" id="KW-0732">Signal</keyword>
<keyword evidence="3" id="KW-1185">Reference proteome</keyword>
<dbReference type="AlphaFoldDB" id="A0ABD2HVR7"/>
<evidence type="ECO:0000256" key="1">
    <source>
        <dbReference type="SAM" id="SignalP"/>
    </source>
</evidence>
<organism evidence="2 3">
    <name type="scientific">Heterodera trifolii</name>
    <dbReference type="NCBI Taxonomy" id="157864"/>
    <lineage>
        <taxon>Eukaryota</taxon>
        <taxon>Metazoa</taxon>
        <taxon>Ecdysozoa</taxon>
        <taxon>Nematoda</taxon>
        <taxon>Chromadorea</taxon>
        <taxon>Rhabditida</taxon>
        <taxon>Tylenchina</taxon>
        <taxon>Tylenchomorpha</taxon>
        <taxon>Tylenchoidea</taxon>
        <taxon>Heteroderidae</taxon>
        <taxon>Heteroderinae</taxon>
        <taxon>Heterodera</taxon>
    </lineage>
</organism>
<evidence type="ECO:0000313" key="2">
    <source>
        <dbReference type="EMBL" id="KAL3071031.1"/>
    </source>
</evidence>
<feature type="signal peptide" evidence="1">
    <location>
        <begin position="1"/>
        <end position="26"/>
    </location>
</feature>
<gene>
    <name evidence="2" type="ORF">niasHT_037190</name>
</gene>